<reference evidence="3" key="1">
    <citation type="submission" date="2022-11" db="UniProtKB">
        <authorList>
            <consortium name="WormBaseParasite"/>
        </authorList>
    </citation>
    <scope>IDENTIFICATION</scope>
</reference>
<dbReference type="AlphaFoldDB" id="A0A914WKD9"/>
<evidence type="ECO:0000256" key="1">
    <source>
        <dbReference type="SAM" id="MobiDB-lite"/>
    </source>
</evidence>
<evidence type="ECO:0000313" key="3">
    <source>
        <dbReference type="WBParaSite" id="PSAMB.scaffold451size50595.g5998.t1"/>
    </source>
</evidence>
<sequence length="102" mass="10879">MNGLRGAMKGGTTEHPGQPDHDAFQATLLTLAPLSTRVARPPVDTSLSPHLATAASRPTTSSSVDCFFDWPRHFILSVSDASERSRGDPTFSQAIIDCSTLP</sequence>
<name>A0A914WKD9_9BILA</name>
<protein>
    <submittedName>
        <fullName evidence="3">Uncharacterized protein</fullName>
    </submittedName>
</protein>
<accession>A0A914WKD9</accession>
<evidence type="ECO:0000313" key="2">
    <source>
        <dbReference type="Proteomes" id="UP000887566"/>
    </source>
</evidence>
<proteinExistence type="predicted"/>
<keyword evidence="2" id="KW-1185">Reference proteome</keyword>
<dbReference type="WBParaSite" id="PSAMB.scaffold451size50595.g5998.t1">
    <property type="protein sequence ID" value="PSAMB.scaffold451size50595.g5998.t1"/>
    <property type="gene ID" value="PSAMB.scaffold451size50595.g5998"/>
</dbReference>
<feature type="compositionally biased region" description="Low complexity" evidence="1">
    <location>
        <begin position="52"/>
        <end position="62"/>
    </location>
</feature>
<feature type="region of interest" description="Disordered" evidence="1">
    <location>
        <begin position="40"/>
        <end position="62"/>
    </location>
</feature>
<organism evidence="2 3">
    <name type="scientific">Plectus sambesii</name>
    <dbReference type="NCBI Taxonomy" id="2011161"/>
    <lineage>
        <taxon>Eukaryota</taxon>
        <taxon>Metazoa</taxon>
        <taxon>Ecdysozoa</taxon>
        <taxon>Nematoda</taxon>
        <taxon>Chromadorea</taxon>
        <taxon>Plectida</taxon>
        <taxon>Plectina</taxon>
        <taxon>Plectoidea</taxon>
        <taxon>Plectidae</taxon>
        <taxon>Plectus</taxon>
    </lineage>
</organism>
<feature type="region of interest" description="Disordered" evidence="1">
    <location>
        <begin position="1"/>
        <end position="21"/>
    </location>
</feature>
<dbReference type="Proteomes" id="UP000887566">
    <property type="component" value="Unplaced"/>
</dbReference>